<dbReference type="SUPFAM" id="SSF111369">
    <property type="entry name" value="HlyD-like secretion proteins"/>
    <property type="match status" value="1"/>
</dbReference>
<dbReference type="AlphaFoldDB" id="A0A848E9J4"/>
<reference evidence="4 5" key="1">
    <citation type="submission" date="2020-03" db="EMBL/GenBank/DDBJ databases">
        <authorList>
            <person name="Sun Q."/>
        </authorList>
    </citation>
    <scope>NUCLEOTIDE SEQUENCE [LARGE SCALE GENOMIC DNA]</scope>
    <source>
        <strain evidence="4 5">JC162</strain>
    </source>
</reference>
<comment type="caution">
    <text evidence="4">The sequence shown here is derived from an EMBL/GenBank/DDBJ whole genome shotgun (WGS) entry which is preliminary data.</text>
</comment>
<evidence type="ECO:0000313" key="4">
    <source>
        <dbReference type="EMBL" id="NMJ40756.1"/>
    </source>
</evidence>
<name>A0A848E9J4_9PROT</name>
<evidence type="ECO:0000256" key="3">
    <source>
        <dbReference type="SAM" id="Coils"/>
    </source>
</evidence>
<dbReference type="InterPro" id="IPR014315">
    <property type="entry name" value="ABC_heterocyst_DevB"/>
</dbReference>
<feature type="coiled-coil region" evidence="3">
    <location>
        <begin position="94"/>
        <end position="123"/>
    </location>
</feature>
<dbReference type="PANTHER" id="PTHR32347:SF27">
    <property type="entry name" value="RND EFFLUX PUMP MEMBRANE FUSION PROTEIN BARREL-SANDWICH DOMAIN-CONTAINING PROTEIN"/>
    <property type="match status" value="1"/>
</dbReference>
<proteinExistence type="predicted"/>
<dbReference type="GO" id="GO:0030313">
    <property type="term" value="C:cell envelope"/>
    <property type="evidence" value="ECO:0007669"/>
    <property type="project" value="UniProtKB-SubCell"/>
</dbReference>
<evidence type="ECO:0000256" key="1">
    <source>
        <dbReference type="ARBA" id="ARBA00004196"/>
    </source>
</evidence>
<keyword evidence="2 3" id="KW-0175">Coiled coil</keyword>
<dbReference type="PANTHER" id="PTHR32347">
    <property type="entry name" value="EFFLUX SYSTEM COMPONENT YKNX-RELATED"/>
    <property type="match status" value="1"/>
</dbReference>
<keyword evidence="5" id="KW-1185">Reference proteome</keyword>
<sequence>MTRRGRILAGLAVLGLAAGGYAWMEHGAAGDTPQRPVAATPAAPVGVGALGRVEPASRIRRLNQPGGMAVTRLDRLLVTEGDVVAEGALLAEFADAAQKDASVAQAEAAVAEARASLARTRAAGRPTEIGAQRARIAALVAQEDLAAREAERAERLLPTGAGAVAAADRNRAAAVRLTAERRQAEAELESLLSSRPEDIALAEARLAAAEAALAKARADAELSRVRAPFAGTILRIIARPGDQVGSDGLLEIGDVTRMDVVADVYETDLPRLRVGAPAEIVVPGESRRFAATVREIGWTVRRQTQANTDPVAAVDARTVEVRLALDEAGAEALRRRSNMQVQVAIRP</sequence>
<accession>A0A848E9J4</accession>
<dbReference type="EMBL" id="JABBKX010000002">
    <property type="protein sequence ID" value="NMJ40756.1"/>
    <property type="molecule type" value="Genomic_DNA"/>
</dbReference>
<dbReference type="InterPro" id="IPR050465">
    <property type="entry name" value="UPF0194_transport"/>
</dbReference>
<dbReference type="Gene3D" id="2.40.30.170">
    <property type="match status" value="1"/>
</dbReference>
<feature type="coiled-coil region" evidence="3">
    <location>
        <begin position="167"/>
        <end position="219"/>
    </location>
</feature>
<dbReference type="NCBIfam" id="TIGR02971">
    <property type="entry name" value="heterocyst_DevB"/>
    <property type="match status" value="1"/>
</dbReference>
<comment type="subcellular location">
    <subcellularLocation>
        <location evidence="1">Cell envelope</location>
    </subcellularLocation>
</comment>
<protein>
    <submittedName>
        <fullName evidence="4">HlyD family efflux transporter periplasmic adaptor subunit</fullName>
    </submittedName>
</protein>
<evidence type="ECO:0000313" key="5">
    <source>
        <dbReference type="Proteomes" id="UP000548582"/>
    </source>
</evidence>
<dbReference type="RefSeq" id="WP_170053027.1">
    <property type="nucleotide sequence ID" value="NZ_JABBKX010000002.1"/>
</dbReference>
<gene>
    <name evidence="4" type="ORF">GWK16_05855</name>
</gene>
<organism evidence="4 5">
    <name type="scientific">Neoroseomonas marina</name>
    <dbReference type="NCBI Taxonomy" id="1232220"/>
    <lineage>
        <taxon>Bacteria</taxon>
        <taxon>Pseudomonadati</taxon>
        <taxon>Pseudomonadota</taxon>
        <taxon>Alphaproteobacteria</taxon>
        <taxon>Acetobacterales</taxon>
        <taxon>Acetobacteraceae</taxon>
        <taxon>Neoroseomonas</taxon>
    </lineage>
</organism>
<dbReference type="Proteomes" id="UP000548582">
    <property type="component" value="Unassembled WGS sequence"/>
</dbReference>
<evidence type="ECO:0000256" key="2">
    <source>
        <dbReference type="ARBA" id="ARBA00023054"/>
    </source>
</evidence>